<accession>A0A150PIQ7</accession>
<name>A0A150PIQ7_SORCE</name>
<protein>
    <recommendedName>
        <fullName evidence="4">Isoquinoline 1-oxidoreductase subunit</fullName>
    </recommendedName>
</protein>
<keyword evidence="1" id="KW-0732">Signal</keyword>
<gene>
    <name evidence="2" type="ORF">BE08_40300</name>
</gene>
<dbReference type="SUPFAM" id="SSF48695">
    <property type="entry name" value="Multiheme cytochromes"/>
    <property type="match status" value="1"/>
</dbReference>
<dbReference type="Proteomes" id="UP000075420">
    <property type="component" value="Unassembled WGS sequence"/>
</dbReference>
<feature type="chain" id="PRO_5007566027" description="Isoquinoline 1-oxidoreductase subunit" evidence="1">
    <location>
        <begin position="22"/>
        <end position="197"/>
    </location>
</feature>
<evidence type="ECO:0008006" key="4">
    <source>
        <dbReference type="Google" id="ProtNLM"/>
    </source>
</evidence>
<organism evidence="2 3">
    <name type="scientific">Sorangium cellulosum</name>
    <name type="common">Polyangium cellulosum</name>
    <dbReference type="NCBI Taxonomy" id="56"/>
    <lineage>
        <taxon>Bacteria</taxon>
        <taxon>Pseudomonadati</taxon>
        <taxon>Myxococcota</taxon>
        <taxon>Polyangia</taxon>
        <taxon>Polyangiales</taxon>
        <taxon>Polyangiaceae</taxon>
        <taxon>Sorangium</taxon>
    </lineage>
</organism>
<evidence type="ECO:0000256" key="1">
    <source>
        <dbReference type="SAM" id="SignalP"/>
    </source>
</evidence>
<evidence type="ECO:0000313" key="3">
    <source>
        <dbReference type="Proteomes" id="UP000075420"/>
    </source>
</evidence>
<dbReference type="AlphaFoldDB" id="A0A150PIQ7"/>
<evidence type="ECO:0000313" key="2">
    <source>
        <dbReference type="EMBL" id="KYF55577.1"/>
    </source>
</evidence>
<feature type="signal peptide" evidence="1">
    <location>
        <begin position="1"/>
        <end position="21"/>
    </location>
</feature>
<dbReference type="InterPro" id="IPR036280">
    <property type="entry name" value="Multihaem_cyt_sf"/>
</dbReference>
<sequence length="197" mass="20539">MIRSSLVFALLLAACGGQTPGASPSPAPSPADRQAGLAAFETVRGVLQHPRCQNCHPAGDVPLQGDEGRPHNQFVLRGPTGHGMAGAECATCHGPTNPPDSFGMHVPPGVAKGWHMPPPEMPMVFVGVAPRALCEQIKDPARNGGKDMAALRVHLEDPLVTWGWNPGAGRTPIPTPYADFVAAWETWARAGAPCPGG</sequence>
<dbReference type="PROSITE" id="PS51257">
    <property type="entry name" value="PROKAR_LIPOPROTEIN"/>
    <property type="match status" value="1"/>
</dbReference>
<proteinExistence type="predicted"/>
<reference evidence="2 3" key="1">
    <citation type="submission" date="2014-02" db="EMBL/GenBank/DDBJ databases">
        <title>The small core and large imbalanced accessory genome model reveals a collaborative survival strategy of Sorangium cellulosum strains in nature.</title>
        <authorList>
            <person name="Han K."/>
            <person name="Peng R."/>
            <person name="Blom J."/>
            <person name="Li Y.-Z."/>
        </authorList>
    </citation>
    <scope>NUCLEOTIDE SEQUENCE [LARGE SCALE GENOMIC DNA]</scope>
    <source>
        <strain evidence="2 3">So0157-25</strain>
    </source>
</reference>
<dbReference type="EMBL" id="JELY01001498">
    <property type="protein sequence ID" value="KYF55577.1"/>
    <property type="molecule type" value="Genomic_DNA"/>
</dbReference>
<comment type="caution">
    <text evidence="2">The sequence shown here is derived from an EMBL/GenBank/DDBJ whole genome shotgun (WGS) entry which is preliminary data.</text>
</comment>